<comment type="caution">
    <text evidence="1">The sequence shown here is derived from an EMBL/GenBank/DDBJ whole genome shotgun (WGS) entry which is preliminary data.</text>
</comment>
<accession>A0AAN9SE21</accession>
<reference evidence="1 2" key="1">
    <citation type="submission" date="2024-01" db="EMBL/GenBank/DDBJ databases">
        <title>The genomes of 5 underutilized Papilionoideae crops provide insights into root nodulation and disease resistanc.</title>
        <authorList>
            <person name="Jiang F."/>
        </authorList>
    </citation>
    <scope>NUCLEOTIDE SEQUENCE [LARGE SCALE GENOMIC DNA]</scope>
    <source>
        <strain evidence="1">DUOXIRENSHENG_FW03</strain>
        <tissue evidence="1">Leaves</tissue>
    </source>
</reference>
<evidence type="ECO:0000313" key="1">
    <source>
        <dbReference type="EMBL" id="KAK7394432.1"/>
    </source>
</evidence>
<gene>
    <name evidence="1" type="ORF">VNO78_14960</name>
</gene>
<dbReference type="AlphaFoldDB" id="A0AAN9SE21"/>
<name>A0AAN9SE21_PSOTE</name>
<keyword evidence="2" id="KW-1185">Reference proteome</keyword>
<dbReference type="Proteomes" id="UP001386955">
    <property type="component" value="Unassembled WGS sequence"/>
</dbReference>
<sequence>MTSITKNQHIINGDNSRVNVKHINNMLGSWILANKIMRHKNLKDSHSSNGHPTLVTKSLLWEELGHIASSGVFPWMVIGDFNTYLAPFEKVMGNAPNRAFMAQFSRCLLTCGL</sequence>
<organism evidence="1 2">
    <name type="scientific">Psophocarpus tetragonolobus</name>
    <name type="common">Winged bean</name>
    <name type="synonym">Dolichos tetragonolobus</name>
    <dbReference type="NCBI Taxonomy" id="3891"/>
    <lineage>
        <taxon>Eukaryota</taxon>
        <taxon>Viridiplantae</taxon>
        <taxon>Streptophyta</taxon>
        <taxon>Embryophyta</taxon>
        <taxon>Tracheophyta</taxon>
        <taxon>Spermatophyta</taxon>
        <taxon>Magnoliopsida</taxon>
        <taxon>eudicotyledons</taxon>
        <taxon>Gunneridae</taxon>
        <taxon>Pentapetalae</taxon>
        <taxon>rosids</taxon>
        <taxon>fabids</taxon>
        <taxon>Fabales</taxon>
        <taxon>Fabaceae</taxon>
        <taxon>Papilionoideae</taxon>
        <taxon>50 kb inversion clade</taxon>
        <taxon>NPAAA clade</taxon>
        <taxon>indigoferoid/millettioid clade</taxon>
        <taxon>Phaseoleae</taxon>
        <taxon>Psophocarpus</taxon>
    </lineage>
</organism>
<protein>
    <submittedName>
        <fullName evidence="1">Uncharacterized protein</fullName>
    </submittedName>
</protein>
<proteinExistence type="predicted"/>
<evidence type="ECO:0000313" key="2">
    <source>
        <dbReference type="Proteomes" id="UP001386955"/>
    </source>
</evidence>
<dbReference type="EMBL" id="JAYMYS010000004">
    <property type="protein sequence ID" value="KAK7394432.1"/>
    <property type="molecule type" value="Genomic_DNA"/>
</dbReference>